<comment type="caution">
    <text evidence="9">The sequence shown here is derived from an EMBL/GenBank/DDBJ whole genome shotgun (WGS) entry which is preliminary data.</text>
</comment>
<feature type="transmembrane region" description="Helical" evidence="7">
    <location>
        <begin position="266"/>
        <end position="288"/>
    </location>
</feature>
<keyword evidence="10" id="KW-1185">Reference proteome</keyword>
<dbReference type="GO" id="GO:0022857">
    <property type="term" value="F:transmembrane transporter activity"/>
    <property type="evidence" value="ECO:0007669"/>
    <property type="project" value="TreeGrafter"/>
</dbReference>
<reference evidence="9 10" key="1">
    <citation type="submission" date="2018-11" db="EMBL/GenBank/DDBJ databases">
        <title>Genome sequence of strain 7197.</title>
        <authorList>
            <person name="Gao J."/>
            <person name="Sun J."/>
        </authorList>
    </citation>
    <scope>NUCLEOTIDE SEQUENCE [LARGE SCALE GENOMIC DNA]</scope>
    <source>
        <strain evidence="9 10">7197</strain>
    </source>
</reference>
<evidence type="ECO:0000256" key="4">
    <source>
        <dbReference type="ARBA" id="ARBA00022989"/>
    </source>
</evidence>
<feature type="transmembrane region" description="Helical" evidence="7">
    <location>
        <begin position="431"/>
        <end position="453"/>
    </location>
</feature>
<dbReference type="Pfam" id="PF02687">
    <property type="entry name" value="FtsX"/>
    <property type="match status" value="2"/>
</dbReference>
<dbReference type="EMBL" id="RQPI01000001">
    <property type="protein sequence ID" value="RQW13391.1"/>
    <property type="molecule type" value="Genomic_DNA"/>
</dbReference>
<evidence type="ECO:0000256" key="6">
    <source>
        <dbReference type="ARBA" id="ARBA00038076"/>
    </source>
</evidence>
<evidence type="ECO:0000256" key="1">
    <source>
        <dbReference type="ARBA" id="ARBA00004651"/>
    </source>
</evidence>
<dbReference type="Proteomes" id="UP000282529">
    <property type="component" value="Unassembled WGS sequence"/>
</dbReference>
<feature type="transmembrane region" description="Helical" evidence="7">
    <location>
        <begin position="749"/>
        <end position="773"/>
    </location>
</feature>
<evidence type="ECO:0000256" key="5">
    <source>
        <dbReference type="ARBA" id="ARBA00023136"/>
    </source>
</evidence>
<sequence length="831" mass="90679">MFRNNTKTAVNRLAAGSMRMSRARNGVVVLAIFLTTWLITSFFSIGMSVAKSFDLQEIKLAGTKAQAVLNAPTEDQLKRMRNLDYVKAVGLQTGIGAADGTSGNPEEAVQMVWYDTAEWNDMRMPAISEWKGTYPAARNEIAVPLDLLRQMGIDKPEIGMSVPLTFNVAADGKPVRHNETFKLTGWFKDYSQLRPGDGGSLLVSEPFMKESGAAIQTSGTASILFASKDTELLIEKLQQDLGLHQGQKLNAVSNKESLDNGSIATLTGYGGLVLFIMLSGYLLIYNVLYISVAGDARFYGLLKTIGATRRQIRTMIRKQALRMALIGIPTGLIAGAATSFGIVPMALKTFELPAGGSLSFHPVIFVGAALFALITTMVSCIKPARVAGKISPIEAAKYTGITPSSKARSGSGASKLHRMALRNIFRIKKRAFVVFLSLFLGLTTFLIINTLVLSMNPEHFVADYMSNDFELSNQTMTLGYEGVTKQAISPNIVSAAKALKDARDVRITYAERSTLVYDPKVFGAYLDKFAQSFNIERITDSQIHNQPEIFWAAVIGLDPASFREVNKKLPNPLDEDRFERGEIAFLDGEIASFKAGDRFRLKLNNGAGGAERELEIGGTVSLRSQVPYYGMAPTVYISQTALKQMKNDPIIYKLSINADRKDWPAIADQIKSLSAGNGDLKLESKMDMMKLVRSAKLAFYILGGGLSMILALIGLLNFINITVTGVLARKAELAVLESIGMTPRQINKLLLFEGAWYALISILLVTAFGNALGYGAYRLFSQEATYAVYTFPAIPLAAVILLVALVCLTAPVLAYRKVCRSPLAERLREAA</sequence>
<evidence type="ECO:0000256" key="3">
    <source>
        <dbReference type="ARBA" id="ARBA00022692"/>
    </source>
</evidence>
<dbReference type="PANTHER" id="PTHR30572">
    <property type="entry name" value="MEMBRANE COMPONENT OF TRANSPORTER-RELATED"/>
    <property type="match status" value="1"/>
</dbReference>
<feature type="transmembrane region" description="Helical" evidence="7">
    <location>
        <begin position="697"/>
        <end position="728"/>
    </location>
</feature>
<evidence type="ECO:0000259" key="8">
    <source>
        <dbReference type="Pfam" id="PF02687"/>
    </source>
</evidence>
<feature type="domain" description="ABC3 transporter permease C-terminal" evidence="8">
    <location>
        <begin position="272"/>
        <end position="392"/>
    </location>
</feature>
<gene>
    <name evidence="9" type="ORF">EH198_02895</name>
</gene>
<comment type="subcellular location">
    <subcellularLocation>
        <location evidence="1">Cell membrane</location>
        <topology evidence="1">Multi-pass membrane protein</topology>
    </subcellularLocation>
</comment>
<organism evidence="9 10">
    <name type="scientific">Paenibacillus rhizophilus</name>
    <dbReference type="NCBI Taxonomy" id="1850366"/>
    <lineage>
        <taxon>Bacteria</taxon>
        <taxon>Bacillati</taxon>
        <taxon>Bacillota</taxon>
        <taxon>Bacilli</taxon>
        <taxon>Bacillales</taxon>
        <taxon>Paenibacillaceae</taxon>
        <taxon>Paenibacillus</taxon>
    </lineage>
</organism>
<name>A0A3N9PAY5_9BACL</name>
<dbReference type="OrthoDB" id="1694171at2"/>
<evidence type="ECO:0000256" key="7">
    <source>
        <dbReference type="SAM" id="Phobius"/>
    </source>
</evidence>
<accession>A0A3N9PAY5</accession>
<feature type="transmembrane region" description="Helical" evidence="7">
    <location>
        <begin position="320"/>
        <end position="343"/>
    </location>
</feature>
<dbReference type="InterPro" id="IPR003838">
    <property type="entry name" value="ABC3_permease_C"/>
</dbReference>
<keyword evidence="5 7" id="KW-0472">Membrane</keyword>
<dbReference type="InterPro" id="IPR050250">
    <property type="entry name" value="Macrolide_Exporter_MacB"/>
</dbReference>
<feature type="domain" description="ABC3 transporter permease C-terminal" evidence="8">
    <location>
        <begin position="706"/>
        <end position="822"/>
    </location>
</feature>
<protein>
    <submittedName>
        <fullName evidence="9">FtsX-like permease family protein</fullName>
    </submittedName>
</protein>
<comment type="similarity">
    <text evidence="6">Belongs to the ABC-4 integral membrane protein family.</text>
</comment>
<keyword evidence="4 7" id="KW-1133">Transmembrane helix</keyword>
<feature type="transmembrane region" description="Helical" evidence="7">
    <location>
        <begin position="793"/>
        <end position="815"/>
    </location>
</feature>
<dbReference type="RefSeq" id="WP_124694033.1">
    <property type="nucleotide sequence ID" value="NZ_JBHUFE010000016.1"/>
</dbReference>
<dbReference type="GO" id="GO:0005886">
    <property type="term" value="C:plasma membrane"/>
    <property type="evidence" value="ECO:0007669"/>
    <property type="project" value="UniProtKB-SubCell"/>
</dbReference>
<feature type="transmembrane region" description="Helical" evidence="7">
    <location>
        <begin position="363"/>
        <end position="381"/>
    </location>
</feature>
<keyword evidence="3 7" id="KW-0812">Transmembrane</keyword>
<evidence type="ECO:0000256" key="2">
    <source>
        <dbReference type="ARBA" id="ARBA00022475"/>
    </source>
</evidence>
<dbReference type="PANTHER" id="PTHR30572:SF4">
    <property type="entry name" value="ABC TRANSPORTER PERMEASE YTRF"/>
    <property type="match status" value="1"/>
</dbReference>
<keyword evidence="2" id="KW-1003">Cell membrane</keyword>
<evidence type="ECO:0000313" key="10">
    <source>
        <dbReference type="Proteomes" id="UP000282529"/>
    </source>
</evidence>
<dbReference type="AlphaFoldDB" id="A0A3N9PAY5"/>
<proteinExistence type="inferred from homology"/>
<evidence type="ECO:0000313" key="9">
    <source>
        <dbReference type="EMBL" id="RQW13391.1"/>
    </source>
</evidence>